<keyword evidence="1" id="KW-0732">Signal</keyword>
<name>A0A1M6N199_9PROT</name>
<dbReference type="AlphaFoldDB" id="A0A1M6N199"/>
<sequence length="96" mass="10548">MHPMSLPSAALAAWISAWPALAAEAPPDVQAFTARRDRCDHFRGEDSDDPARAGAIARALEANCRGTDAELERLKRRHAGNPAIRRRLDAYEAKVE</sequence>
<feature type="chain" id="PRO_5012070627" evidence="1">
    <location>
        <begin position="23"/>
        <end position="96"/>
    </location>
</feature>
<evidence type="ECO:0000313" key="2">
    <source>
        <dbReference type="EMBL" id="SHJ89497.1"/>
    </source>
</evidence>
<dbReference type="STRING" id="198092.SAMN02745194_03660"/>
<protein>
    <submittedName>
        <fullName evidence="2">Uncharacterized protein</fullName>
    </submittedName>
</protein>
<dbReference type="EMBL" id="FQZF01000024">
    <property type="protein sequence ID" value="SHJ89497.1"/>
    <property type="molecule type" value="Genomic_DNA"/>
</dbReference>
<gene>
    <name evidence="2" type="ORF">SAMN02745194_03660</name>
</gene>
<evidence type="ECO:0000256" key="1">
    <source>
        <dbReference type="SAM" id="SignalP"/>
    </source>
</evidence>
<accession>A0A1M6N199</accession>
<organism evidence="2 3">
    <name type="scientific">Muricoccus roseus</name>
    <dbReference type="NCBI Taxonomy" id="198092"/>
    <lineage>
        <taxon>Bacteria</taxon>
        <taxon>Pseudomonadati</taxon>
        <taxon>Pseudomonadota</taxon>
        <taxon>Alphaproteobacteria</taxon>
        <taxon>Acetobacterales</taxon>
        <taxon>Roseomonadaceae</taxon>
        <taxon>Muricoccus</taxon>
    </lineage>
</organism>
<keyword evidence="3" id="KW-1185">Reference proteome</keyword>
<proteinExistence type="predicted"/>
<reference evidence="2 3" key="1">
    <citation type="submission" date="2016-11" db="EMBL/GenBank/DDBJ databases">
        <authorList>
            <person name="Jaros S."/>
            <person name="Januszkiewicz K."/>
            <person name="Wedrychowicz H."/>
        </authorList>
    </citation>
    <scope>NUCLEOTIDE SEQUENCE [LARGE SCALE GENOMIC DNA]</scope>
    <source>
        <strain evidence="2 3">DSM 14916</strain>
    </source>
</reference>
<feature type="signal peptide" evidence="1">
    <location>
        <begin position="1"/>
        <end position="22"/>
    </location>
</feature>
<dbReference type="Proteomes" id="UP000184387">
    <property type="component" value="Unassembled WGS sequence"/>
</dbReference>
<evidence type="ECO:0000313" key="3">
    <source>
        <dbReference type="Proteomes" id="UP000184387"/>
    </source>
</evidence>